<name>A0AAU8PKE3_EDWPI</name>
<evidence type="ECO:0000313" key="1">
    <source>
        <dbReference type="EMBL" id="ACY85125.1"/>
    </source>
</evidence>
<keyword evidence="2" id="KW-1185">Reference proteome</keyword>
<evidence type="ECO:0000313" key="2">
    <source>
        <dbReference type="Proteomes" id="UP000002634"/>
    </source>
</evidence>
<reference evidence="1 2" key="1">
    <citation type="journal article" date="2009" name="PLoS ONE">
        <title>Genome sequence of the versatile fish pathogen Edwardsiella tarda provides insights into its adaptation to broad host ranges and intracellular niches.</title>
        <authorList>
            <person name="Wang Q."/>
            <person name="Yang M."/>
            <person name="Xiao J."/>
            <person name="Wu H."/>
            <person name="Wang X."/>
            <person name="Lv Y."/>
            <person name="Xu L."/>
            <person name="Zheng H."/>
            <person name="Wang S."/>
            <person name="Zhao G."/>
            <person name="Liu Q."/>
            <person name="Zhang Y."/>
        </authorList>
    </citation>
    <scope>NUCLEOTIDE SEQUENCE [LARGE SCALE GENOMIC DNA]</scope>
    <source>
        <strain evidence="2">EIB202 / CCTCC M208068</strain>
    </source>
</reference>
<dbReference type="KEGG" id="etr:ETAE_2290"/>
<gene>
    <name evidence="1" type="ordered locus">ETAE_2290</name>
</gene>
<protein>
    <submittedName>
        <fullName evidence="1">Uncharacterized protein</fullName>
    </submittedName>
</protein>
<dbReference type="AlphaFoldDB" id="A0AAU8PKE3"/>
<proteinExistence type="predicted"/>
<dbReference type="Proteomes" id="UP000002634">
    <property type="component" value="Chromosome"/>
</dbReference>
<accession>A0AAU8PKE3</accession>
<dbReference type="EMBL" id="CP001135">
    <property type="protein sequence ID" value="ACY85125.1"/>
    <property type="molecule type" value="Genomic_DNA"/>
</dbReference>
<organism evidence="1 2">
    <name type="scientific">Edwardsiella piscicida</name>
    <dbReference type="NCBI Taxonomy" id="1263550"/>
    <lineage>
        <taxon>Bacteria</taxon>
        <taxon>Pseudomonadati</taxon>
        <taxon>Pseudomonadota</taxon>
        <taxon>Gammaproteobacteria</taxon>
        <taxon>Enterobacterales</taxon>
        <taxon>Hafniaceae</taxon>
        <taxon>Edwardsiella</taxon>
    </lineage>
</organism>
<sequence>MPLSAISKWSNTFYGYSNETGRPGRRCFRHPSDGVTNE</sequence>